<accession>A0A7H8N8V8</accession>
<organism evidence="2 3">
    <name type="scientific">Streptomyces buecherae</name>
    <dbReference type="NCBI Taxonomy" id="2763006"/>
    <lineage>
        <taxon>Bacteria</taxon>
        <taxon>Bacillati</taxon>
        <taxon>Actinomycetota</taxon>
        <taxon>Actinomycetes</taxon>
        <taxon>Kitasatosporales</taxon>
        <taxon>Streptomycetaceae</taxon>
        <taxon>Streptomyces</taxon>
    </lineage>
</organism>
<dbReference type="RefSeq" id="WP_176162691.1">
    <property type="nucleotide sequence ID" value="NZ_CP054929.1"/>
</dbReference>
<evidence type="ECO:0000313" key="3">
    <source>
        <dbReference type="Proteomes" id="UP000509303"/>
    </source>
</evidence>
<reference evidence="2 3" key="1">
    <citation type="submission" date="2020-06" db="EMBL/GenBank/DDBJ databases">
        <title>Genome mining for natural products.</title>
        <authorList>
            <person name="Zhang B."/>
            <person name="Shi J."/>
            <person name="Ge H."/>
        </authorList>
    </citation>
    <scope>NUCLEOTIDE SEQUENCE [LARGE SCALE GENOMIC DNA]</scope>
    <source>
        <strain evidence="2 3">NA00687</strain>
    </source>
</reference>
<dbReference type="EMBL" id="CP054929">
    <property type="protein sequence ID" value="QKW50967.1"/>
    <property type="molecule type" value="Genomic_DNA"/>
</dbReference>
<dbReference type="Proteomes" id="UP000509303">
    <property type="component" value="Chromosome"/>
</dbReference>
<name>A0A7H8N8V8_9ACTN</name>
<protein>
    <recommendedName>
        <fullName evidence="4">Guanylate cyclase domain-containing protein</fullName>
    </recommendedName>
</protein>
<evidence type="ECO:0008006" key="4">
    <source>
        <dbReference type="Google" id="ProtNLM"/>
    </source>
</evidence>
<keyword evidence="3" id="KW-1185">Reference proteome</keyword>
<evidence type="ECO:0000256" key="1">
    <source>
        <dbReference type="SAM" id="MobiDB-lite"/>
    </source>
</evidence>
<evidence type="ECO:0000313" key="2">
    <source>
        <dbReference type="EMBL" id="QKW50967.1"/>
    </source>
</evidence>
<dbReference type="AlphaFoldDB" id="A0A7H8N8V8"/>
<sequence>MTKAPRTGIPRSSPLPPHFGIVAVDAMGSTRLPSIAQGPLSATITDLVRRTLEATELEDMSREFETNTGDGLSFGCDPAWVPYLVSPFVDELNAHLLRHNVGSQPPVRLRMSLHIGPLPVAPGRAGDGNAAARGESQRLLDSEPVRRRLKETDPRATPLVAIVSDRVYDTVVRGGYCGLPPARFTEVLAEVAGKDFRQTAWMYVPTPSGDMLRQAAATTGPAASGQTPAAPNQARGAADPAPAEAAPPPGRHQHVESGVAVMDCVVRDLHHHAAPRQDSDRP</sequence>
<feature type="region of interest" description="Disordered" evidence="1">
    <location>
        <begin position="215"/>
        <end position="258"/>
    </location>
</feature>
<gene>
    <name evidence="2" type="ORF">HUT08_17100</name>
</gene>
<proteinExistence type="predicted"/>